<dbReference type="Proteomes" id="UP001164733">
    <property type="component" value="Chromosome"/>
</dbReference>
<organism evidence="1 2">
    <name type="scientific">Clostridium estertheticum</name>
    <dbReference type="NCBI Taxonomy" id="238834"/>
    <lineage>
        <taxon>Bacteria</taxon>
        <taxon>Bacillati</taxon>
        <taxon>Bacillota</taxon>
        <taxon>Clostridia</taxon>
        <taxon>Eubacteriales</taxon>
        <taxon>Clostridiaceae</taxon>
        <taxon>Clostridium</taxon>
    </lineage>
</organism>
<protein>
    <submittedName>
        <fullName evidence="1">Uncharacterized protein</fullName>
    </submittedName>
</protein>
<reference evidence="1" key="1">
    <citation type="submission" date="2021-11" db="EMBL/GenBank/DDBJ databases">
        <title>Clostridia strains as spoilage organisms.</title>
        <authorList>
            <person name="Wambui J."/>
            <person name="Stevens M.J.A."/>
            <person name="Stephan R."/>
        </authorList>
    </citation>
    <scope>NUCLEOTIDE SEQUENCE</scope>
    <source>
        <strain evidence="1">CF009</strain>
    </source>
</reference>
<proteinExistence type="predicted"/>
<name>A0AA47EF23_9CLOT</name>
<dbReference type="AlphaFoldDB" id="A0AA47EF23"/>
<sequence>MIIIIIIAIASSGGNDVTTTTTSSVAKRVTKSVIFCKAVDKDLKPTGVSNKFPVGSVTVELQSAEVFGIDKVKVAVYKID</sequence>
<evidence type="ECO:0000313" key="2">
    <source>
        <dbReference type="Proteomes" id="UP001164733"/>
    </source>
</evidence>
<dbReference type="EMBL" id="CP086239">
    <property type="protein sequence ID" value="WAG58826.1"/>
    <property type="molecule type" value="Genomic_DNA"/>
</dbReference>
<dbReference type="RefSeq" id="WP_216122073.1">
    <property type="nucleotide sequence ID" value="NZ_CP086239.1"/>
</dbReference>
<evidence type="ECO:0000313" key="1">
    <source>
        <dbReference type="EMBL" id="WAG58826.1"/>
    </source>
</evidence>
<gene>
    <name evidence="1" type="ORF">LL038_14305</name>
</gene>
<accession>A0AA47EF23</accession>